<dbReference type="EMBL" id="LGRX02006008">
    <property type="protein sequence ID" value="KAK3277618.1"/>
    <property type="molecule type" value="Genomic_DNA"/>
</dbReference>
<dbReference type="PANTHER" id="PTHR31078:SF1">
    <property type="entry name" value="CILIA- AND FLAGELLA-ASSOCIATED PROTEIN 300"/>
    <property type="match status" value="1"/>
</dbReference>
<dbReference type="GO" id="GO:0005930">
    <property type="term" value="C:axoneme"/>
    <property type="evidence" value="ECO:0007669"/>
    <property type="project" value="UniProtKB-SubCell"/>
</dbReference>
<comment type="subcellular location">
    <subcellularLocation>
        <location evidence="1">Cytoplasm</location>
        <location evidence="1">Cytoskeleton</location>
        <location evidence="1">Cilium axoneme</location>
    </subcellularLocation>
</comment>
<keyword evidence="8" id="KW-1185">Reference proteome</keyword>
<keyword evidence="4" id="KW-0963">Cytoplasm</keyword>
<evidence type="ECO:0000256" key="1">
    <source>
        <dbReference type="ARBA" id="ARBA00004430"/>
    </source>
</evidence>
<evidence type="ECO:0000256" key="4">
    <source>
        <dbReference type="ARBA" id="ARBA00022490"/>
    </source>
</evidence>
<dbReference type="AlphaFoldDB" id="A0AAE0GGH0"/>
<protein>
    <recommendedName>
        <fullName evidence="3">Cilia- and flagella-associated protein 300</fullName>
    </recommendedName>
</protein>
<gene>
    <name evidence="7" type="ORF">CYMTET_14387</name>
</gene>
<evidence type="ECO:0000256" key="6">
    <source>
        <dbReference type="ARBA" id="ARBA00023273"/>
    </source>
</evidence>
<dbReference type="Pfam" id="PF14926">
    <property type="entry name" value="CFAP300"/>
    <property type="match status" value="1"/>
</dbReference>
<keyword evidence="5" id="KW-0206">Cytoskeleton</keyword>
<sequence>MAEEMSSESAPDFFVIPEPEKFVFKDAYVQSSLAKWDLAPSSKVYRFRFSKRYHKLAADEFLVDFFNNETVQKEFKVLNERREWAPIGPVTEVKCEIAPASIVSMDFFDRLQDSEPQIVKNGSIVKCMDMQYDGFMVSDLLRDMLVNEDSENAAMYSPEERSQLLYRILHHLALGGPMCQFEDELEPYTETAKRLYKGLVSVQKNASTGKVEITSVVYAVNSVTADLWSLFPKNNKQNFCFVCVDVLRRQCTVWYNAHFPYW</sequence>
<evidence type="ECO:0000256" key="3">
    <source>
        <dbReference type="ARBA" id="ARBA00022174"/>
    </source>
</evidence>
<proteinExistence type="inferred from homology"/>
<evidence type="ECO:0000256" key="5">
    <source>
        <dbReference type="ARBA" id="ARBA00023212"/>
    </source>
</evidence>
<comment type="caution">
    <text evidence="7">The sequence shown here is derived from an EMBL/GenBank/DDBJ whole genome shotgun (WGS) entry which is preliminary data.</text>
</comment>
<dbReference type="InterPro" id="IPR029416">
    <property type="entry name" value="CFAP300"/>
</dbReference>
<evidence type="ECO:0000256" key="2">
    <source>
        <dbReference type="ARBA" id="ARBA00009205"/>
    </source>
</evidence>
<accession>A0AAE0GGH0</accession>
<organism evidence="7 8">
    <name type="scientific">Cymbomonas tetramitiformis</name>
    <dbReference type="NCBI Taxonomy" id="36881"/>
    <lineage>
        <taxon>Eukaryota</taxon>
        <taxon>Viridiplantae</taxon>
        <taxon>Chlorophyta</taxon>
        <taxon>Pyramimonadophyceae</taxon>
        <taxon>Pyramimonadales</taxon>
        <taxon>Pyramimonadaceae</taxon>
        <taxon>Cymbomonas</taxon>
    </lineage>
</organism>
<reference evidence="7 8" key="1">
    <citation type="journal article" date="2015" name="Genome Biol. Evol.">
        <title>Comparative Genomics of a Bacterivorous Green Alga Reveals Evolutionary Causalities and Consequences of Phago-Mixotrophic Mode of Nutrition.</title>
        <authorList>
            <person name="Burns J.A."/>
            <person name="Paasch A."/>
            <person name="Narechania A."/>
            <person name="Kim E."/>
        </authorList>
    </citation>
    <scope>NUCLEOTIDE SEQUENCE [LARGE SCALE GENOMIC DNA]</scope>
    <source>
        <strain evidence="7 8">PLY_AMNH</strain>
    </source>
</reference>
<comment type="similarity">
    <text evidence="2">Belongs to the CFAP300 family.</text>
</comment>
<evidence type="ECO:0000313" key="7">
    <source>
        <dbReference type="EMBL" id="KAK3277618.1"/>
    </source>
</evidence>
<dbReference type="Proteomes" id="UP001190700">
    <property type="component" value="Unassembled WGS sequence"/>
</dbReference>
<dbReference type="PANTHER" id="PTHR31078">
    <property type="entry name" value="CILIA- AND FLAGELLA-ASSOCIATED PROTEIN 300"/>
    <property type="match status" value="1"/>
</dbReference>
<keyword evidence="6" id="KW-0966">Cell projection</keyword>
<evidence type="ECO:0000313" key="8">
    <source>
        <dbReference type="Proteomes" id="UP001190700"/>
    </source>
</evidence>
<name>A0AAE0GGH0_9CHLO</name>